<dbReference type="InterPro" id="IPR003615">
    <property type="entry name" value="HNH_nuc"/>
</dbReference>
<evidence type="ECO:0000313" key="4">
    <source>
        <dbReference type="Proteomes" id="UP000051048"/>
    </source>
</evidence>
<feature type="compositionally biased region" description="Basic and acidic residues" evidence="1">
    <location>
        <begin position="88"/>
        <end position="103"/>
    </location>
</feature>
<dbReference type="InterPro" id="IPR025938">
    <property type="entry name" value="RRXRR_dom"/>
</dbReference>
<organism evidence="3 4">
    <name type="scientific">Ligilactobacillus equi DSM 15833 = JCM 10991</name>
    <dbReference type="NCBI Taxonomy" id="1423740"/>
    <lineage>
        <taxon>Bacteria</taxon>
        <taxon>Bacillati</taxon>
        <taxon>Bacillota</taxon>
        <taxon>Bacilli</taxon>
        <taxon>Lactobacillales</taxon>
        <taxon>Lactobacillaceae</taxon>
        <taxon>Ligilactobacillus</taxon>
    </lineage>
</organism>
<dbReference type="Proteomes" id="UP000051048">
    <property type="component" value="Unassembled WGS sequence"/>
</dbReference>
<feature type="region of interest" description="Disordered" evidence="1">
    <location>
        <begin position="88"/>
        <end position="129"/>
    </location>
</feature>
<evidence type="ECO:0000259" key="2">
    <source>
        <dbReference type="Pfam" id="PF14239"/>
    </source>
</evidence>
<dbReference type="RefSeq" id="WP_025020338.1">
    <property type="nucleotide sequence ID" value="NZ_AZFH01000010.1"/>
</dbReference>
<evidence type="ECO:0000256" key="1">
    <source>
        <dbReference type="SAM" id="MobiDB-lite"/>
    </source>
</evidence>
<proteinExistence type="predicted"/>
<dbReference type="AlphaFoldDB" id="A0A0R1TSL1"/>
<comment type="caution">
    <text evidence="3">The sequence shown here is derived from an EMBL/GenBank/DDBJ whole genome shotgun (WGS) entry which is preliminary data.</text>
</comment>
<gene>
    <name evidence="3" type="ORF">FC36_GL000274</name>
</gene>
<name>A0A0R1TSL1_9LACO</name>
<dbReference type="NCBIfam" id="NF040563">
    <property type="entry name" value="guided_IscB"/>
    <property type="match status" value="1"/>
</dbReference>
<dbReference type="OrthoDB" id="9811997at2"/>
<protein>
    <submittedName>
        <fullName evidence="3">Paclitaxel taxanoid biosynthesis susceptibility protein ts1</fullName>
    </submittedName>
</protein>
<dbReference type="CDD" id="cd00085">
    <property type="entry name" value="HNHc"/>
    <property type="match status" value="1"/>
</dbReference>
<feature type="domain" description="RRXRR" evidence="2">
    <location>
        <begin position="9"/>
        <end position="182"/>
    </location>
</feature>
<feature type="compositionally biased region" description="Basic residues" evidence="1">
    <location>
        <begin position="104"/>
        <end position="128"/>
    </location>
</feature>
<reference evidence="3 4" key="1">
    <citation type="journal article" date="2015" name="Genome Announc.">
        <title>Expanding the biotechnology potential of lactobacilli through comparative genomics of 213 strains and associated genera.</title>
        <authorList>
            <person name="Sun Z."/>
            <person name="Harris H.M."/>
            <person name="McCann A."/>
            <person name="Guo C."/>
            <person name="Argimon S."/>
            <person name="Zhang W."/>
            <person name="Yang X."/>
            <person name="Jeffery I.B."/>
            <person name="Cooney J.C."/>
            <person name="Kagawa T.F."/>
            <person name="Liu W."/>
            <person name="Song Y."/>
            <person name="Salvetti E."/>
            <person name="Wrobel A."/>
            <person name="Rasinkangas P."/>
            <person name="Parkhill J."/>
            <person name="Rea M.C."/>
            <person name="O'Sullivan O."/>
            <person name="Ritari J."/>
            <person name="Douillard F.P."/>
            <person name="Paul Ross R."/>
            <person name="Yang R."/>
            <person name="Briner A.E."/>
            <person name="Felis G.E."/>
            <person name="de Vos W.M."/>
            <person name="Barrangou R."/>
            <person name="Klaenhammer T.R."/>
            <person name="Caufield P.W."/>
            <person name="Cui Y."/>
            <person name="Zhang H."/>
            <person name="O'Toole P.W."/>
        </authorList>
    </citation>
    <scope>NUCLEOTIDE SEQUENCE [LARGE SCALE GENOMIC DNA]</scope>
    <source>
        <strain evidence="3 4">DSM 15833</strain>
    </source>
</reference>
<dbReference type="InterPro" id="IPR047693">
    <property type="entry name" value="RNA-guided_IscB-like"/>
</dbReference>
<dbReference type="Pfam" id="PF14239">
    <property type="entry name" value="RRXRR"/>
    <property type="match status" value="1"/>
</dbReference>
<dbReference type="STRING" id="1423740.FC36_GL000274"/>
<evidence type="ECO:0000313" key="3">
    <source>
        <dbReference type="EMBL" id="KRL84351.1"/>
    </source>
</evidence>
<dbReference type="EMBL" id="AZFH01000010">
    <property type="protein sequence ID" value="KRL84351.1"/>
    <property type="molecule type" value="Genomic_DNA"/>
</dbReference>
<dbReference type="PATRIC" id="fig|1423740.3.peg.293"/>
<accession>A0A0R1TSL1</accession>
<sequence>MPQKKVEYIYVVDSKGEPVMPTSRLGMVRRWLKSGQAIWYGNSRKTIQFVRPITTNTQELTLGVDAGFHLGLSVVSVDNQREYYASESVRDSKREKEKLEHRRDLRRGRRNRLRHRKKRFKNRKRQKKSLAPSVQHLLDFTIREIKRLYEFLPISKLVVEVAPFDNQKLANPNIKPWEYTQGRMHGFKSVKDYLLARDGYRDALDGKVYPASQLRVHHLVQRKDGGTNQPDNLVLLSDVNHNQANHVDGTLAKLAAERQTDLNTNYRGAYFMSVLAKRLPTYFANYIQTQGYITANLRTLYGIEKSHRNDAFIIAGGTDTCLRTSNIYSRTKVANNNRVLQKFYDARYIDSRDGKIKPGKKLSSGRTKRSRELDYKNQRIYRQEKVTKGRVSIRRNHYQLRPHDIVLNTKTNRIETVRSVVNRGKSVVFQTGKSTKPTNVRCLHHINGLREEKM</sequence>